<organism evidence="2 3">
    <name type="scientific">Allokutzneria albata</name>
    <name type="common">Kibdelosporangium albatum</name>
    <dbReference type="NCBI Taxonomy" id="211114"/>
    <lineage>
        <taxon>Bacteria</taxon>
        <taxon>Bacillati</taxon>
        <taxon>Actinomycetota</taxon>
        <taxon>Actinomycetes</taxon>
        <taxon>Pseudonocardiales</taxon>
        <taxon>Pseudonocardiaceae</taxon>
        <taxon>Allokutzneria</taxon>
    </lineage>
</organism>
<feature type="signal peptide" evidence="1">
    <location>
        <begin position="1"/>
        <end position="26"/>
    </location>
</feature>
<proteinExistence type="predicted"/>
<keyword evidence="1" id="KW-0732">Signal</keyword>
<gene>
    <name evidence="2" type="ORF">SAMN04489726_7745</name>
</gene>
<evidence type="ECO:0000313" key="2">
    <source>
        <dbReference type="EMBL" id="SDN68334.1"/>
    </source>
</evidence>
<sequence>MRATVVNGIAVALAVVGLLGTSVAEAAPSPEGGVVASEELFSLVTEADILDPSVATPEGAIPPDEPDGGVENSPDHAIAWYRARLGSTAYEGYCERAARLAWNRTRVHPSAIAHWRAEGPRHTTGRPPRGAFVFWNTSKWGHVGVADGAGGFYSTSVRGKIGHAKSVSYFRNYLGWIKGSRS</sequence>
<accession>A0A1H0DDX0</accession>
<keyword evidence="3" id="KW-1185">Reference proteome</keyword>
<dbReference type="Proteomes" id="UP000183376">
    <property type="component" value="Chromosome I"/>
</dbReference>
<protein>
    <recommendedName>
        <fullName evidence="4">CHAP domain-containing protein</fullName>
    </recommendedName>
</protein>
<evidence type="ECO:0000256" key="1">
    <source>
        <dbReference type="SAM" id="SignalP"/>
    </source>
</evidence>
<reference evidence="2 3" key="1">
    <citation type="submission" date="2016-10" db="EMBL/GenBank/DDBJ databases">
        <authorList>
            <person name="de Groot N.N."/>
        </authorList>
    </citation>
    <scope>NUCLEOTIDE SEQUENCE [LARGE SCALE GENOMIC DNA]</scope>
    <source>
        <strain evidence="2 3">DSM 44149</strain>
    </source>
</reference>
<dbReference type="EMBL" id="LT629701">
    <property type="protein sequence ID" value="SDN68334.1"/>
    <property type="molecule type" value="Genomic_DNA"/>
</dbReference>
<dbReference type="eggNOG" id="COG4991">
    <property type="taxonomic scope" value="Bacteria"/>
</dbReference>
<feature type="chain" id="PRO_5009247924" description="CHAP domain-containing protein" evidence="1">
    <location>
        <begin position="27"/>
        <end position="182"/>
    </location>
</feature>
<evidence type="ECO:0008006" key="4">
    <source>
        <dbReference type="Google" id="ProtNLM"/>
    </source>
</evidence>
<dbReference type="STRING" id="211114.SAMN04489726_7745"/>
<evidence type="ECO:0000313" key="3">
    <source>
        <dbReference type="Proteomes" id="UP000183376"/>
    </source>
</evidence>
<name>A0A1H0DDX0_ALLAB</name>
<dbReference type="AlphaFoldDB" id="A0A1H0DDX0"/>